<feature type="signal peptide" evidence="1">
    <location>
        <begin position="1"/>
        <end position="22"/>
    </location>
</feature>
<keyword evidence="1" id="KW-0732">Signal</keyword>
<reference evidence="2" key="1">
    <citation type="submission" date="2021-01" db="EMBL/GenBank/DDBJ databases">
        <title>Rhizobium sp. strain KVB221 16S ribosomal RNA gene Genome sequencing and assembly.</title>
        <authorList>
            <person name="Kang M."/>
        </authorList>
    </citation>
    <scope>NUCLEOTIDE SEQUENCE</scope>
    <source>
        <strain evidence="2">KVB221</strain>
    </source>
</reference>
<dbReference type="RefSeq" id="WP_201663539.1">
    <property type="nucleotide sequence ID" value="NZ_JAEQNC010000017.1"/>
</dbReference>
<protein>
    <submittedName>
        <fullName evidence="2">Uncharacterized protein</fullName>
    </submittedName>
</protein>
<comment type="caution">
    <text evidence="2">The sequence shown here is derived from an EMBL/GenBank/DDBJ whole genome shotgun (WGS) entry which is preliminary data.</text>
</comment>
<feature type="chain" id="PRO_5037451541" evidence="1">
    <location>
        <begin position="23"/>
        <end position="78"/>
    </location>
</feature>
<organism evidence="2 3">
    <name type="scientific">Rhizobium setariae</name>
    <dbReference type="NCBI Taxonomy" id="2801340"/>
    <lineage>
        <taxon>Bacteria</taxon>
        <taxon>Pseudomonadati</taxon>
        <taxon>Pseudomonadota</taxon>
        <taxon>Alphaproteobacteria</taxon>
        <taxon>Hyphomicrobiales</taxon>
        <taxon>Rhizobiaceae</taxon>
        <taxon>Rhizobium/Agrobacterium group</taxon>
        <taxon>Rhizobium</taxon>
    </lineage>
</organism>
<keyword evidence="3" id="KW-1185">Reference proteome</keyword>
<evidence type="ECO:0000313" key="2">
    <source>
        <dbReference type="EMBL" id="MBL0374990.1"/>
    </source>
</evidence>
<name>A0A937CN22_9HYPH</name>
<dbReference type="AlphaFoldDB" id="A0A937CN22"/>
<evidence type="ECO:0000313" key="3">
    <source>
        <dbReference type="Proteomes" id="UP000633219"/>
    </source>
</evidence>
<gene>
    <name evidence="2" type="ORF">JJB09_23530</name>
</gene>
<accession>A0A937CN22</accession>
<evidence type="ECO:0000256" key="1">
    <source>
        <dbReference type="SAM" id="SignalP"/>
    </source>
</evidence>
<sequence length="78" mass="9084">MKKFVIAALAAAVATVSLSSVAEAGWRRYHGWHNGYWGGARIVIRPRVVYYGDYCFVKKVRRYDDWGNVYIKRVRVCR</sequence>
<proteinExistence type="predicted"/>
<dbReference type="Proteomes" id="UP000633219">
    <property type="component" value="Unassembled WGS sequence"/>
</dbReference>
<dbReference type="EMBL" id="JAEQNC010000017">
    <property type="protein sequence ID" value="MBL0374990.1"/>
    <property type="molecule type" value="Genomic_DNA"/>
</dbReference>